<dbReference type="InterPro" id="IPR024992">
    <property type="entry name" value="DUF3891"/>
</dbReference>
<evidence type="ECO:0000313" key="2">
    <source>
        <dbReference type="Proteomes" id="UP000662074"/>
    </source>
</evidence>
<reference evidence="1" key="1">
    <citation type="journal article" date="2014" name="Int. J. Syst. Evol. Microbiol.">
        <title>Complete genome sequence of Corynebacterium casei LMG S-19264T (=DSM 44701T), isolated from a smear-ripened cheese.</title>
        <authorList>
            <consortium name="US DOE Joint Genome Institute (JGI-PGF)"/>
            <person name="Walter F."/>
            <person name="Albersmeier A."/>
            <person name="Kalinowski J."/>
            <person name="Ruckert C."/>
        </authorList>
    </citation>
    <scope>NUCLEOTIDE SEQUENCE</scope>
    <source>
        <strain evidence="1">CCM 8711</strain>
    </source>
</reference>
<evidence type="ECO:0000313" key="1">
    <source>
        <dbReference type="EMBL" id="GGI51219.1"/>
    </source>
</evidence>
<dbReference type="EMBL" id="BMDO01000006">
    <property type="protein sequence ID" value="GGI51219.1"/>
    <property type="molecule type" value="Genomic_DNA"/>
</dbReference>
<name>A0A917J9S9_9SPHI</name>
<accession>A0A917J9S9</accession>
<protein>
    <recommendedName>
        <fullName evidence="3">DUF3891 family protein</fullName>
    </recommendedName>
</protein>
<dbReference type="AlphaFoldDB" id="A0A917J9S9"/>
<proteinExistence type="predicted"/>
<gene>
    <name evidence="1" type="ORF">GCM10011425_24310</name>
</gene>
<comment type="caution">
    <text evidence="1">The sequence shown here is derived from an EMBL/GenBank/DDBJ whole genome shotgun (WGS) entry which is preliminary data.</text>
</comment>
<dbReference type="Pfam" id="PF13030">
    <property type="entry name" value="DUF3891"/>
    <property type="match status" value="1"/>
</dbReference>
<evidence type="ECO:0008006" key="3">
    <source>
        <dbReference type="Google" id="ProtNLM"/>
    </source>
</evidence>
<sequence>MIVNYTNKGWEIVTQRAHGLLAAQIAMHWAVKERPQRWTETILAIAEHDDARTELESDELLTPQGGPLNFDMQLFNPDHCRLMFNNSLSKSRYIALLTSMHMVFLFKKEEGTNPLVKPFLKEQEKLQKQWFKELNIEPDEAKCIYHLLEWCDAFSLLLCRHEVQPEERTIEISQGPDGTTYHLLSKGNQLTVTPWPFEDSSFKLRLEKRIIPQLQFKDNEDFKKQFLAAEVEEKCWELRKK</sequence>
<keyword evidence="2" id="KW-1185">Reference proteome</keyword>
<dbReference type="RefSeq" id="WP_188417101.1">
    <property type="nucleotide sequence ID" value="NZ_BMDO01000006.1"/>
</dbReference>
<organism evidence="1 2">
    <name type="scientific">Mucilaginibacter galii</name>
    <dbReference type="NCBI Taxonomy" id="2005073"/>
    <lineage>
        <taxon>Bacteria</taxon>
        <taxon>Pseudomonadati</taxon>
        <taxon>Bacteroidota</taxon>
        <taxon>Sphingobacteriia</taxon>
        <taxon>Sphingobacteriales</taxon>
        <taxon>Sphingobacteriaceae</taxon>
        <taxon>Mucilaginibacter</taxon>
    </lineage>
</organism>
<dbReference type="Proteomes" id="UP000662074">
    <property type="component" value="Unassembled WGS sequence"/>
</dbReference>
<reference evidence="1" key="2">
    <citation type="submission" date="2020-09" db="EMBL/GenBank/DDBJ databases">
        <authorList>
            <person name="Sun Q."/>
            <person name="Sedlacek I."/>
        </authorList>
    </citation>
    <scope>NUCLEOTIDE SEQUENCE</scope>
    <source>
        <strain evidence="1">CCM 8711</strain>
    </source>
</reference>